<reference evidence="1" key="1">
    <citation type="submission" date="2016-04" db="EMBL/GenBank/DDBJ databases">
        <authorList>
            <person name="Calderon-Fernandez G.M.Sr."/>
        </authorList>
    </citation>
    <scope>NUCLEOTIDE SEQUENCE</scope>
    <source>
        <strain evidence="1">Int1</strain>
        <tissue evidence="1">Integument</tissue>
    </source>
</reference>
<name>A0A170XUS3_TRIIF</name>
<proteinExistence type="predicted"/>
<reference evidence="1" key="2">
    <citation type="journal article" date="2017" name="J. Med. Entomol.">
        <title>Transcriptome Analysis of the Triatoma infestans (Hemiptera: Reduviidae) Integument.</title>
        <authorList>
            <person name="Calderon-Fernandez G.M."/>
            <person name="Moriconi D.E."/>
            <person name="Dulbecco A.B."/>
            <person name="Juarez M.P."/>
        </authorList>
    </citation>
    <scope>NUCLEOTIDE SEQUENCE</scope>
    <source>
        <strain evidence="1">Int1</strain>
        <tissue evidence="1">Integument</tissue>
    </source>
</reference>
<protein>
    <submittedName>
        <fullName evidence="1">Uncharacterized protein</fullName>
    </submittedName>
</protein>
<dbReference type="Gene3D" id="2.40.128.20">
    <property type="match status" value="1"/>
</dbReference>
<accession>A0A170XUS3</accession>
<dbReference type="AlphaFoldDB" id="A0A170XUS3"/>
<dbReference type="EMBL" id="GEMB01004014">
    <property type="protein sequence ID" value="JAR99246.1"/>
    <property type="molecule type" value="Transcribed_RNA"/>
</dbReference>
<dbReference type="SUPFAM" id="SSF50814">
    <property type="entry name" value="Lipocalins"/>
    <property type="match status" value="1"/>
</dbReference>
<evidence type="ECO:0000313" key="1">
    <source>
        <dbReference type="EMBL" id="JAR99246.1"/>
    </source>
</evidence>
<dbReference type="InterPro" id="IPR012674">
    <property type="entry name" value="Calycin"/>
</dbReference>
<organism evidence="1">
    <name type="scientific">Triatoma infestans</name>
    <name type="common">Assassin bug</name>
    <dbReference type="NCBI Taxonomy" id="30076"/>
    <lineage>
        <taxon>Eukaryota</taxon>
        <taxon>Metazoa</taxon>
        <taxon>Ecdysozoa</taxon>
        <taxon>Arthropoda</taxon>
        <taxon>Hexapoda</taxon>
        <taxon>Insecta</taxon>
        <taxon>Pterygota</taxon>
        <taxon>Neoptera</taxon>
        <taxon>Paraneoptera</taxon>
        <taxon>Hemiptera</taxon>
        <taxon>Heteroptera</taxon>
        <taxon>Panheteroptera</taxon>
        <taxon>Cimicomorpha</taxon>
        <taxon>Reduviidae</taxon>
        <taxon>Triatominae</taxon>
        <taxon>Triatoma</taxon>
    </lineage>
</organism>
<sequence length="105" mass="11838">MEMIINSNEFQNGTGKFIAQTRPVDKEGNTEGPIYPVRTTIIDTDYSNYAVEHKCVPLSEDGLCVYLILSRKPYVLDTNVEPILNKLELKLQDFILMNKPGCAEA</sequence>